<comment type="caution">
    <text evidence="2">The sequence shown here is derived from an EMBL/GenBank/DDBJ whole genome shotgun (WGS) entry which is preliminary data.</text>
</comment>
<dbReference type="Pfam" id="PF13456">
    <property type="entry name" value="RVT_3"/>
    <property type="match status" value="1"/>
</dbReference>
<protein>
    <recommendedName>
        <fullName evidence="1">RNase H type-1 domain-containing protein</fullName>
    </recommendedName>
</protein>
<dbReference type="InterPro" id="IPR012337">
    <property type="entry name" value="RNaseH-like_sf"/>
</dbReference>
<dbReference type="CDD" id="cd06222">
    <property type="entry name" value="RNase_H_like"/>
    <property type="match status" value="1"/>
</dbReference>
<dbReference type="PANTHER" id="PTHR47723:SF21">
    <property type="entry name" value="POLYNUCLEOTIDYL TRANSFERASE, RIBONUCLEASE H-LIKE SUPERFAMILY PROTEIN"/>
    <property type="match status" value="1"/>
</dbReference>
<keyword evidence="3" id="KW-1185">Reference proteome</keyword>
<accession>A0ABR0XM71</accession>
<proteinExistence type="predicted"/>
<dbReference type="Proteomes" id="UP001318860">
    <property type="component" value="Unassembled WGS sequence"/>
</dbReference>
<dbReference type="InterPro" id="IPR044730">
    <property type="entry name" value="RNase_H-like_dom_plant"/>
</dbReference>
<feature type="domain" description="RNase H type-1" evidence="1">
    <location>
        <begin position="112"/>
        <end position="232"/>
    </location>
</feature>
<dbReference type="PANTHER" id="PTHR47723">
    <property type="entry name" value="OS05G0353850 PROTEIN"/>
    <property type="match status" value="1"/>
</dbReference>
<dbReference type="EMBL" id="JABTTQ020000003">
    <property type="protein sequence ID" value="KAK6160267.1"/>
    <property type="molecule type" value="Genomic_DNA"/>
</dbReference>
<evidence type="ECO:0000313" key="3">
    <source>
        <dbReference type="Proteomes" id="UP001318860"/>
    </source>
</evidence>
<evidence type="ECO:0000313" key="2">
    <source>
        <dbReference type="EMBL" id="KAK6160267.1"/>
    </source>
</evidence>
<name>A0ABR0XM71_REHGL</name>
<dbReference type="SUPFAM" id="SSF53098">
    <property type="entry name" value="Ribonuclease H-like"/>
    <property type="match status" value="1"/>
</dbReference>
<evidence type="ECO:0000259" key="1">
    <source>
        <dbReference type="Pfam" id="PF13456"/>
    </source>
</evidence>
<dbReference type="InterPro" id="IPR002156">
    <property type="entry name" value="RNaseH_domain"/>
</dbReference>
<sequence>MLAKQFWRLLTNPDSLATRLLKAKYYPKDELMNAKIGHQPSFLWRSILAARRVVEDGMAWRVGNGAIIRIRNDRWIAFLEMLEGGTKIPRISKQNKATERWTPPPEGSFKLNSDGAIYANGTVGFGFVIRYAQGEVELAGAKIMTMDRDNTLVEGLAILFALEAARETGIHGLYIKSDCKVMIDGLQGKDIQDSHGELLKEDILNFAQAINCREFSYIPREANKVAHFLAHFVKTPDLNYCG</sequence>
<dbReference type="InterPro" id="IPR053151">
    <property type="entry name" value="RNase_H-like"/>
</dbReference>
<gene>
    <name evidence="2" type="ORF">DH2020_003648</name>
</gene>
<reference evidence="2 3" key="1">
    <citation type="journal article" date="2021" name="Comput. Struct. Biotechnol. J.">
        <title>De novo genome assembly of the potent medicinal plant Rehmannia glutinosa using nanopore technology.</title>
        <authorList>
            <person name="Ma L."/>
            <person name="Dong C."/>
            <person name="Song C."/>
            <person name="Wang X."/>
            <person name="Zheng X."/>
            <person name="Niu Y."/>
            <person name="Chen S."/>
            <person name="Feng W."/>
        </authorList>
    </citation>
    <scope>NUCLEOTIDE SEQUENCE [LARGE SCALE GENOMIC DNA]</scope>
    <source>
        <strain evidence="2">DH-2019</strain>
    </source>
</reference>
<organism evidence="2 3">
    <name type="scientific">Rehmannia glutinosa</name>
    <name type="common">Chinese foxglove</name>
    <dbReference type="NCBI Taxonomy" id="99300"/>
    <lineage>
        <taxon>Eukaryota</taxon>
        <taxon>Viridiplantae</taxon>
        <taxon>Streptophyta</taxon>
        <taxon>Embryophyta</taxon>
        <taxon>Tracheophyta</taxon>
        <taxon>Spermatophyta</taxon>
        <taxon>Magnoliopsida</taxon>
        <taxon>eudicotyledons</taxon>
        <taxon>Gunneridae</taxon>
        <taxon>Pentapetalae</taxon>
        <taxon>asterids</taxon>
        <taxon>lamiids</taxon>
        <taxon>Lamiales</taxon>
        <taxon>Orobanchaceae</taxon>
        <taxon>Rehmannieae</taxon>
        <taxon>Rehmannia</taxon>
    </lineage>
</organism>
<dbReference type="Gene3D" id="3.30.420.10">
    <property type="entry name" value="Ribonuclease H-like superfamily/Ribonuclease H"/>
    <property type="match status" value="1"/>
</dbReference>
<dbReference type="InterPro" id="IPR036397">
    <property type="entry name" value="RNaseH_sf"/>
</dbReference>